<gene>
    <name evidence="3" type="ORF">G5A66_08795</name>
    <name evidence="2" type="ORF">G5A75_08815</name>
</gene>
<reference evidence="3" key="2">
    <citation type="submission" date="2020-02" db="EMBL/GenBank/DDBJ databases">
        <authorList>
            <person name="Littmann E."/>
            <person name="Sorbara M."/>
        </authorList>
    </citation>
    <scope>NUCLEOTIDE SEQUENCE</scope>
    <source>
        <strain evidence="3">MSK.17.11</strain>
        <strain evidence="2">MSK.17.38</strain>
    </source>
</reference>
<feature type="transmembrane region" description="Helical" evidence="1">
    <location>
        <begin position="49"/>
        <end position="69"/>
    </location>
</feature>
<dbReference type="InterPro" id="IPR010001">
    <property type="entry name" value="BofA"/>
</dbReference>
<feature type="transmembrane region" description="Helical" evidence="1">
    <location>
        <begin position="12"/>
        <end position="29"/>
    </location>
</feature>
<reference evidence="4 5" key="1">
    <citation type="journal article" date="2020" name="Cell Host Microbe">
        <title>Functional and Genomic Variation between Human-Derived Isolates of Lachnospiraceae Reveals Inter- and Intra-Species Diversity.</title>
        <authorList>
            <person name="Sorbara M.T."/>
            <person name="Littmann E.R."/>
            <person name="Fontana E."/>
            <person name="Moody T.U."/>
            <person name="Kohout C.E."/>
            <person name="Gjonbalaj M."/>
            <person name="Eaton V."/>
            <person name="Seok R."/>
            <person name="Leiner I.M."/>
            <person name="Pamer E.G."/>
        </authorList>
    </citation>
    <scope>NUCLEOTIDE SEQUENCE [LARGE SCALE GENOMIC DNA]</scope>
    <source>
        <strain evidence="3 4">MSK.17.11</strain>
        <strain evidence="2 5">MSK.17.38</strain>
    </source>
</reference>
<dbReference type="EMBL" id="JAAITX010000005">
    <property type="protein sequence ID" value="NVH58740.1"/>
    <property type="molecule type" value="Genomic_DNA"/>
</dbReference>
<sequence>MESEGRRLGQILVNFFVRAVLGMALIFFVNELLKSQGISVRVGMNVLTLLTSGIFGIPGVALLYGICFFKIL</sequence>
<dbReference type="Proteomes" id="UP000528555">
    <property type="component" value="Unassembled WGS sequence"/>
</dbReference>
<keyword evidence="1" id="KW-1133">Transmembrane helix</keyword>
<evidence type="ECO:0000313" key="3">
    <source>
        <dbReference type="EMBL" id="NVH58740.1"/>
    </source>
</evidence>
<dbReference type="AlphaFoldDB" id="A0A850HKE6"/>
<dbReference type="Pfam" id="PF07441">
    <property type="entry name" value="BofA"/>
    <property type="match status" value="1"/>
</dbReference>
<evidence type="ECO:0000313" key="5">
    <source>
        <dbReference type="Proteomes" id="UP000701680"/>
    </source>
</evidence>
<dbReference type="RefSeq" id="WP_101695256.1">
    <property type="nucleotide sequence ID" value="NZ_JAAITX010000005.1"/>
</dbReference>
<evidence type="ECO:0000256" key="1">
    <source>
        <dbReference type="SAM" id="Phobius"/>
    </source>
</evidence>
<dbReference type="Proteomes" id="UP000701680">
    <property type="component" value="Unassembled WGS sequence"/>
</dbReference>
<keyword evidence="1" id="KW-0812">Transmembrane</keyword>
<organism evidence="3 4">
    <name type="scientific">Dorea phocaeensis</name>
    <dbReference type="NCBI Taxonomy" id="2040291"/>
    <lineage>
        <taxon>Bacteria</taxon>
        <taxon>Bacillati</taxon>
        <taxon>Bacillota</taxon>
        <taxon>Clostridia</taxon>
        <taxon>Lachnospirales</taxon>
        <taxon>Lachnospiraceae</taxon>
        <taxon>Dorea</taxon>
    </lineage>
</organism>
<evidence type="ECO:0000313" key="2">
    <source>
        <dbReference type="EMBL" id="NSK14966.1"/>
    </source>
</evidence>
<proteinExistence type="predicted"/>
<keyword evidence="4" id="KW-1185">Reference proteome</keyword>
<protein>
    <submittedName>
        <fullName evidence="3">Pro-sigmaK processing inhibitor BofA</fullName>
    </submittedName>
</protein>
<keyword evidence="1" id="KW-0472">Membrane</keyword>
<dbReference type="OrthoDB" id="1929822at2"/>
<evidence type="ECO:0000313" key="4">
    <source>
        <dbReference type="Proteomes" id="UP000528555"/>
    </source>
</evidence>
<dbReference type="EMBL" id="JAAIUO010000005">
    <property type="protein sequence ID" value="NSK14966.1"/>
    <property type="molecule type" value="Genomic_DNA"/>
</dbReference>
<name>A0A850HKE6_9FIRM</name>
<comment type="caution">
    <text evidence="3">The sequence shown here is derived from an EMBL/GenBank/DDBJ whole genome shotgun (WGS) entry which is preliminary data.</text>
</comment>
<accession>A0A850HKE6</accession>